<dbReference type="Gene3D" id="3.40.960.10">
    <property type="entry name" value="VSR Endonuclease"/>
    <property type="match status" value="1"/>
</dbReference>
<sequence>MSKKVTKETIINSIYNKGYIPLDFKFQGYKTKVLFKDKNEYKYSISWSRFNVGNDFSPFYSVNPFALNNIKQYIKNNNIPVEILAHKYINSTTKMLFRDLNGHLFKSDWNNIYNRHYYLCPKCYLSRKGIAQRLNEQQYEEVFSEHGLTILDKSQIEYNDTLIDVIDKNGYKGKICYANLKQRRDTMFSPFIKSNPYTIDNIKHFIKLNNLGIEILSTEYKNCDELLKIKCMCGNITYHSWDSIKQRKSIYCSECSKSILEKIVLNYLKFKNIDFITEYKFEDCGNIKPYPFDFYLPKQNILIEVQGEQHYKPVLFGNIAKDKALVNYQNQIERDKIKENYCKKHNIPLLKLKYDIIRNGKFKKILDDFIKI</sequence>
<organism evidence="1">
    <name type="scientific">Phage sp. ctGns7</name>
    <dbReference type="NCBI Taxonomy" id="2828003"/>
    <lineage>
        <taxon>Viruses</taxon>
    </lineage>
</organism>
<name>A0A8S5S8M7_9VIRU</name>
<dbReference type="EMBL" id="BK032555">
    <property type="protein sequence ID" value="DAF47388.1"/>
    <property type="molecule type" value="Genomic_DNA"/>
</dbReference>
<reference evidence="1" key="1">
    <citation type="journal article" date="2021" name="Proc. Natl. Acad. Sci. U.S.A.">
        <title>A Catalog of Tens of Thousands of Viruses from Human Metagenomes Reveals Hidden Associations with Chronic Diseases.</title>
        <authorList>
            <person name="Tisza M.J."/>
            <person name="Buck C.B."/>
        </authorList>
    </citation>
    <scope>NUCLEOTIDE SEQUENCE</scope>
    <source>
        <strain evidence="1">CtGns7</strain>
    </source>
</reference>
<protein>
    <submittedName>
        <fullName evidence="1">Restriction enzyme</fullName>
    </submittedName>
</protein>
<proteinExistence type="predicted"/>
<evidence type="ECO:0000313" key="1">
    <source>
        <dbReference type="EMBL" id="DAF47388.1"/>
    </source>
</evidence>
<accession>A0A8S5S8M7</accession>